<evidence type="ECO:0000256" key="23">
    <source>
        <dbReference type="SAM" id="MobiDB-lite"/>
    </source>
</evidence>
<comment type="catalytic activity">
    <reaction evidence="14">
        <text>a 5'-end (N(2),N(7)-dimethyl 5'-triphosphoguanosine)-ribonucleoside in snoRNA + S-adenosyl-L-methionine = a 5'-end (N(2),N(2),N(7)-trimethyl 5'-triphosphoguanosine)-ribonucleoside in snoRNA + S-adenosyl-L-homocysteine + H(+)</text>
        <dbReference type="Rhea" id="RHEA:78507"/>
        <dbReference type="Rhea" id="RHEA-COMP:19088"/>
        <dbReference type="Rhea" id="RHEA-COMP:19090"/>
        <dbReference type="ChEBI" id="CHEBI:15378"/>
        <dbReference type="ChEBI" id="CHEBI:57856"/>
        <dbReference type="ChEBI" id="CHEBI:59789"/>
        <dbReference type="ChEBI" id="CHEBI:167623"/>
        <dbReference type="ChEBI" id="CHEBI:172880"/>
    </reaction>
    <physiologicalReaction direction="left-to-right" evidence="14">
        <dbReference type="Rhea" id="RHEA:78508"/>
    </physiologicalReaction>
</comment>
<dbReference type="AlphaFoldDB" id="A0A077W6B4"/>
<evidence type="ECO:0000256" key="21">
    <source>
        <dbReference type="ARBA" id="ARBA00079339"/>
    </source>
</evidence>
<keyword evidence="10" id="KW-0805">Transcription regulation</keyword>
<evidence type="ECO:0000256" key="12">
    <source>
        <dbReference type="ARBA" id="ARBA00023242"/>
    </source>
</evidence>
<comment type="function">
    <text evidence="19">Catalyzes the 2 serial methylation steps for the conversion of the 7-monomethylguanosine (m(7)G) caps of snRNAs and snoRNAs to a 2,2,7-trimethylguanosine (m(2,2,7)G) cap structure. The enzyme is specific for guanine, and N7 methylation must precede N2 methylation. Hypermethylation of the m7G cap of U snRNAs leads to their concentration in nuclear foci, their colocalization with coilin and the formation of canonical Cajal bodies (CBs). Plays a role in transcriptional regulation.</text>
</comment>
<evidence type="ECO:0000256" key="5">
    <source>
        <dbReference type="ARBA" id="ARBA00022490"/>
    </source>
</evidence>
<evidence type="ECO:0000256" key="6">
    <source>
        <dbReference type="ARBA" id="ARBA00022553"/>
    </source>
</evidence>
<comment type="catalytic activity">
    <reaction evidence="16">
        <text>a 5'-end (N(2),N(7)-dimethyl 5'-triphosphoguanosine)-ribonucleoside in snRNA + S-adenosyl-L-methionine = a 5'-end (N(2),N(2),N(7)-trimethyl 5'-triphosphoguanosine)-ribonucleoside in snRNA + S-adenosyl-L-homocysteine + H(+)</text>
        <dbReference type="Rhea" id="RHEA:78479"/>
        <dbReference type="Rhea" id="RHEA-COMP:19087"/>
        <dbReference type="Rhea" id="RHEA-COMP:19089"/>
        <dbReference type="ChEBI" id="CHEBI:15378"/>
        <dbReference type="ChEBI" id="CHEBI:57856"/>
        <dbReference type="ChEBI" id="CHEBI:59789"/>
        <dbReference type="ChEBI" id="CHEBI:167623"/>
        <dbReference type="ChEBI" id="CHEBI:172880"/>
    </reaction>
    <physiologicalReaction direction="left-to-right" evidence="16">
        <dbReference type="Rhea" id="RHEA:78480"/>
    </physiologicalReaction>
</comment>
<dbReference type="EMBL" id="LK023313">
    <property type="protein sequence ID" value="CDS02977.1"/>
    <property type="molecule type" value="Genomic_DNA"/>
</dbReference>
<dbReference type="InterPro" id="IPR029063">
    <property type="entry name" value="SAM-dependent_MTases_sf"/>
</dbReference>
<dbReference type="PANTHER" id="PTHR14741">
    <property type="entry name" value="S-ADENOSYLMETHIONINE-DEPENDENT METHYLTRANSFERASE RELATED"/>
    <property type="match status" value="1"/>
</dbReference>
<dbReference type="FunFam" id="3.40.50.150:FF:000066">
    <property type="entry name" value="Trimethylguanosine synthase 1"/>
    <property type="match status" value="1"/>
</dbReference>
<feature type="compositionally biased region" description="Polar residues" evidence="23">
    <location>
        <begin position="66"/>
        <end position="81"/>
    </location>
</feature>
<evidence type="ECO:0000256" key="7">
    <source>
        <dbReference type="ARBA" id="ARBA00022603"/>
    </source>
</evidence>
<dbReference type="PANTHER" id="PTHR14741:SF32">
    <property type="entry name" value="TRIMETHYLGUANOSINE SYNTHASE"/>
    <property type="match status" value="1"/>
</dbReference>
<evidence type="ECO:0000256" key="14">
    <source>
        <dbReference type="ARBA" id="ARBA00047418"/>
    </source>
</evidence>
<evidence type="ECO:0000256" key="15">
    <source>
        <dbReference type="ARBA" id="ARBA00048740"/>
    </source>
</evidence>
<evidence type="ECO:0000256" key="18">
    <source>
        <dbReference type="ARBA" id="ARBA00049790"/>
    </source>
</evidence>
<keyword evidence="11" id="KW-0804">Transcription</keyword>
<evidence type="ECO:0000256" key="20">
    <source>
        <dbReference type="ARBA" id="ARBA00064494"/>
    </source>
</evidence>
<gene>
    <name evidence="24" type="ORF">LRAMOSA00379</name>
</gene>
<sequence length="410" mass="46064">MELVRKACSFILGMSSSNGDELEPKSPSKDSESSYNDQVACIDSEDKDTTDSLIDDSQHLTPDPAPQTTGLLQDPLQQSDTESVHESMEEPISPAFEVAKSESESSIQDTEETVKDYATTDMDQSVPANTASQETTYDDQPDKQTKAKKRQHASLDVYAGYSQPSKKQRKRKRKVQHKILDQAAKSFNDVVVHYDQDNIPQDLYKYYMQRYSYFSKFDQGILMDREGWFSVTPEGIARHIAQRCQSDVVIDAFCGCGGNAIQFAFTCERVIAIDIDPVKLHCARNNARIYGVEDRIEFIQGSFFELAPRLKADVVFLSPPWGGPSYLGADKFDLVSMIPGNGQTIFDIARRITPNIAYFLPRNTDPQQLARLAGQGGVCEIEKNYLKGRFKAITAYYGYLQNDISTYQCT</sequence>
<keyword evidence="9" id="KW-0949">S-adenosyl-L-methionine</keyword>
<evidence type="ECO:0000256" key="1">
    <source>
        <dbReference type="ARBA" id="ARBA00004408"/>
    </source>
</evidence>
<comment type="subcellular location">
    <subcellularLocation>
        <location evidence="2">Cytoplasm</location>
    </subcellularLocation>
    <subcellularLocation>
        <location evidence="1">Nucleus</location>
        <location evidence="1">Cajal body</location>
    </subcellularLocation>
    <subcellularLocation>
        <location evidence="3">Nucleus</location>
        <location evidence="3">Nucleolus</location>
    </subcellularLocation>
</comment>
<organism evidence="24">
    <name type="scientific">Lichtheimia ramosa</name>
    <dbReference type="NCBI Taxonomy" id="688394"/>
    <lineage>
        <taxon>Eukaryota</taxon>
        <taxon>Fungi</taxon>
        <taxon>Fungi incertae sedis</taxon>
        <taxon>Mucoromycota</taxon>
        <taxon>Mucoromycotina</taxon>
        <taxon>Mucoromycetes</taxon>
        <taxon>Mucorales</taxon>
        <taxon>Lichtheimiaceae</taxon>
        <taxon>Lichtheimia</taxon>
    </lineage>
</organism>
<evidence type="ECO:0000256" key="11">
    <source>
        <dbReference type="ARBA" id="ARBA00023163"/>
    </source>
</evidence>
<feature type="compositionally biased region" description="Basic residues" evidence="23">
    <location>
        <begin position="166"/>
        <end position="175"/>
    </location>
</feature>
<comment type="catalytic activity">
    <reaction evidence="15">
        <text>a 5'-end (N(7)-methyl 5'-triphosphoguanosine)-ribonucleoside in snoRNA + S-adenosyl-L-methionine = a 5'-end (N(2),N(7)-dimethyl 5'-triphosphoguanosine)-ribonucleoside in snoRNA + S-adenosyl-L-homocysteine + H(+)</text>
        <dbReference type="Rhea" id="RHEA:78475"/>
        <dbReference type="Rhea" id="RHEA-COMP:19086"/>
        <dbReference type="Rhea" id="RHEA-COMP:19088"/>
        <dbReference type="ChEBI" id="CHEBI:15378"/>
        <dbReference type="ChEBI" id="CHEBI:57856"/>
        <dbReference type="ChEBI" id="CHEBI:59789"/>
        <dbReference type="ChEBI" id="CHEBI:156461"/>
        <dbReference type="ChEBI" id="CHEBI:172880"/>
    </reaction>
    <physiologicalReaction direction="left-to-right" evidence="15">
        <dbReference type="Rhea" id="RHEA:78476"/>
    </physiologicalReaction>
</comment>
<keyword evidence="8" id="KW-0808">Transferase</keyword>
<keyword evidence="12" id="KW-0539">Nucleus</keyword>
<dbReference type="SUPFAM" id="SSF53335">
    <property type="entry name" value="S-adenosyl-L-methionine-dependent methyltransferases"/>
    <property type="match status" value="1"/>
</dbReference>
<dbReference type="CDD" id="cd02440">
    <property type="entry name" value="AdoMet_MTases"/>
    <property type="match status" value="1"/>
</dbReference>
<dbReference type="InterPro" id="IPR019012">
    <property type="entry name" value="RNA_cap_Gua-N2-MeTrfase"/>
</dbReference>
<reference evidence="24" key="1">
    <citation type="journal article" date="2014" name="Genome Announc.">
        <title>De novo whole-genome sequence and genome annotation of Lichtheimia ramosa.</title>
        <authorList>
            <person name="Linde J."/>
            <person name="Schwartze V."/>
            <person name="Binder U."/>
            <person name="Lass-Florl C."/>
            <person name="Voigt K."/>
            <person name="Horn F."/>
        </authorList>
    </citation>
    <scope>NUCLEOTIDE SEQUENCE</scope>
    <source>
        <strain evidence="24">JMRC FSU:6197</strain>
    </source>
</reference>
<dbReference type="GO" id="GO:0005730">
    <property type="term" value="C:nucleolus"/>
    <property type="evidence" value="ECO:0007669"/>
    <property type="project" value="UniProtKB-SubCell"/>
</dbReference>
<comment type="subunit">
    <text evidence="20">May form homooligomers. Interacts with CREBBP/CBP, EED/WAIT1, EP300/P300, NCOA6/PRIP, PPARBP/PBP and SMN.</text>
</comment>
<accession>A0A077W6B4</accession>
<dbReference type="GO" id="GO:0015030">
    <property type="term" value="C:Cajal body"/>
    <property type="evidence" value="ECO:0007669"/>
    <property type="project" value="UniProtKB-SubCell"/>
</dbReference>
<evidence type="ECO:0000256" key="22">
    <source>
        <dbReference type="ARBA" id="ARBA00081504"/>
    </source>
</evidence>
<evidence type="ECO:0000313" key="24">
    <source>
        <dbReference type="EMBL" id="CDS02977.1"/>
    </source>
</evidence>
<dbReference type="Gene3D" id="3.40.50.150">
    <property type="entry name" value="Vaccinia Virus protein VP39"/>
    <property type="match status" value="1"/>
</dbReference>
<evidence type="ECO:0000256" key="8">
    <source>
        <dbReference type="ARBA" id="ARBA00022679"/>
    </source>
</evidence>
<feature type="compositionally biased region" description="Basic and acidic residues" evidence="23">
    <location>
        <begin position="22"/>
        <end position="32"/>
    </location>
</feature>
<evidence type="ECO:0000256" key="2">
    <source>
        <dbReference type="ARBA" id="ARBA00004496"/>
    </source>
</evidence>
<keyword evidence="7" id="KW-0489">Methyltransferase</keyword>
<feature type="region of interest" description="Disordered" evidence="23">
    <location>
        <begin position="12"/>
        <end position="175"/>
    </location>
</feature>
<evidence type="ECO:0000256" key="17">
    <source>
        <dbReference type="ARBA" id="ARBA00049075"/>
    </source>
</evidence>
<dbReference type="OrthoDB" id="194443at2759"/>
<evidence type="ECO:0000256" key="19">
    <source>
        <dbReference type="ARBA" id="ARBA00057179"/>
    </source>
</evidence>
<name>A0A077W6B4_9FUNG</name>
<keyword evidence="5" id="KW-0963">Cytoplasm</keyword>
<feature type="compositionally biased region" description="Polar residues" evidence="23">
    <location>
        <begin position="121"/>
        <end position="135"/>
    </location>
</feature>
<proteinExistence type="inferred from homology"/>
<evidence type="ECO:0000256" key="4">
    <source>
        <dbReference type="ARBA" id="ARBA00018517"/>
    </source>
</evidence>
<evidence type="ECO:0000256" key="9">
    <source>
        <dbReference type="ARBA" id="ARBA00022691"/>
    </source>
</evidence>
<dbReference type="Pfam" id="PF09445">
    <property type="entry name" value="Methyltransf_15"/>
    <property type="match status" value="1"/>
</dbReference>
<comment type="catalytic activity">
    <reaction evidence="17">
        <text>a 5'-end (N(7)-methyl 5'-triphosphoguanosine)-ribonucleoside in snRNA + S-adenosyl-L-methionine = a 5'-end (N(2),N(7)-dimethyl 5'-triphosphoguanosine)-ribonucleoside in snRNA + S-adenosyl-L-homocysteine + H(+)</text>
        <dbReference type="Rhea" id="RHEA:78471"/>
        <dbReference type="Rhea" id="RHEA-COMP:19085"/>
        <dbReference type="Rhea" id="RHEA-COMP:19087"/>
        <dbReference type="ChEBI" id="CHEBI:15378"/>
        <dbReference type="ChEBI" id="CHEBI:57856"/>
        <dbReference type="ChEBI" id="CHEBI:59789"/>
        <dbReference type="ChEBI" id="CHEBI:156461"/>
        <dbReference type="ChEBI" id="CHEBI:172880"/>
    </reaction>
    <physiologicalReaction direction="left-to-right" evidence="17">
        <dbReference type="Rhea" id="RHEA:78472"/>
    </physiologicalReaction>
</comment>
<protein>
    <recommendedName>
        <fullName evidence="4">Trimethylguanosine synthase</fullName>
    </recommendedName>
    <alternativeName>
        <fullName evidence="18">Cap-specific guanine-N(2) methyltransferase</fullName>
    </alternativeName>
    <alternativeName>
        <fullName evidence="21">Nuclear receptor coactivator 6-interacting protein</fullName>
    </alternativeName>
    <alternativeName>
        <fullName evidence="22">PRIP-interacting protein with methyltransferase motif</fullName>
    </alternativeName>
</protein>
<evidence type="ECO:0000256" key="16">
    <source>
        <dbReference type="ARBA" id="ARBA00048763"/>
    </source>
</evidence>
<dbReference type="GO" id="GO:0071164">
    <property type="term" value="F:RNA cap trimethylguanosine synthase activity"/>
    <property type="evidence" value="ECO:0007669"/>
    <property type="project" value="TreeGrafter"/>
</dbReference>
<dbReference type="GO" id="GO:0005737">
    <property type="term" value="C:cytoplasm"/>
    <property type="evidence" value="ECO:0007669"/>
    <property type="project" value="UniProtKB-SubCell"/>
</dbReference>
<comment type="similarity">
    <text evidence="13">Belongs to the methyltransferase superfamily. Trimethylguanosine synthase family.</text>
</comment>
<keyword evidence="6" id="KW-0597">Phosphoprotein</keyword>
<evidence type="ECO:0000256" key="10">
    <source>
        <dbReference type="ARBA" id="ARBA00023015"/>
    </source>
</evidence>
<evidence type="ECO:0000256" key="3">
    <source>
        <dbReference type="ARBA" id="ARBA00004604"/>
    </source>
</evidence>
<evidence type="ECO:0000256" key="13">
    <source>
        <dbReference type="ARBA" id="ARBA00025783"/>
    </source>
</evidence>